<dbReference type="SUPFAM" id="SSF47598">
    <property type="entry name" value="Ribbon-helix-helix"/>
    <property type="match status" value="1"/>
</dbReference>
<accession>C9RAY4</accession>
<dbReference type="KEGG" id="adg:Adeg_0242"/>
<reference evidence="1 2" key="1">
    <citation type="submission" date="2009-10" db="EMBL/GenBank/DDBJ databases">
        <title>Complete sequence of chromosome of Ammonifex degensii KC4.</title>
        <authorList>
            <consortium name="US DOE Joint Genome Institute"/>
            <person name="Kerfeld C."/>
            <person name="Goodner B."/>
            <person name="Huber H."/>
            <person name="Stetter K."/>
            <person name="Lucas S."/>
            <person name="Copeland A."/>
            <person name="Lapidus A."/>
            <person name="Glavina del Rio T."/>
            <person name="Dalin E."/>
            <person name="Tice H."/>
            <person name="Bruce D."/>
            <person name="Goodwin L."/>
            <person name="Pitluck S."/>
            <person name="Saunders E."/>
            <person name="Brettin T."/>
            <person name="Detter J.C."/>
            <person name="Han C."/>
            <person name="Larimer F."/>
            <person name="Land M."/>
            <person name="Hauser L."/>
            <person name="Kyrpides N."/>
            <person name="Ovchinnikova G."/>
            <person name="Richardson P."/>
        </authorList>
    </citation>
    <scope>NUCLEOTIDE SEQUENCE [LARGE SCALE GENOMIC DNA]</scope>
    <source>
        <strain evidence="2">DSM 10501 / KC4</strain>
    </source>
</reference>
<dbReference type="eggNOG" id="ENOG50341QG">
    <property type="taxonomic scope" value="Bacteria"/>
</dbReference>
<protein>
    <submittedName>
        <fullName evidence="1">Uncharacterized protein</fullName>
    </submittedName>
</protein>
<dbReference type="RefSeq" id="WP_015738289.1">
    <property type="nucleotide sequence ID" value="NC_013385.1"/>
</dbReference>
<evidence type="ECO:0000313" key="1">
    <source>
        <dbReference type="EMBL" id="ACX51411.1"/>
    </source>
</evidence>
<proteinExistence type="predicted"/>
<dbReference type="HOGENOM" id="CLU_2505480_0_0_9"/>
<sequence length="85" mass="9475">MKTVRLNIYLDDPILREKVKIAAARRGVTVSAYALMALRRQLAEDGLLPAAENPQEAARALDDLRKRTGPIGVPVRLLIEEGRNR</sequence>
<dbReference type="STRING" id="429009.Adeg_0242"/>
<dbReference type="Proteomes" id="UP000002620">
    <property type="component" value="Chromosome"/>
</dbReference>
<dbReference type="GO" id="GO:0006355">
    <property type="term" value="P:regulation of DNA-templated transcription"/>
    <property type="evidence" value="ECO:0007669"/>
    <property type="project" value="InterPro"/>
</dbReference>
<gene>
    <name evidence="1" type="ordered locus">Adeg_0242</name>
</gene>
<name>C9RAY4_AMMDK</name>
<dbReference type="OrthoDB" id="1725152at2"/>
<evidence type="ECO:0000313" key="2">
    <source>
        <dbReference type="Proteomes" id="UP000002620"/>
    </source>
</evidence>
<organism evidence="1 2">
    <name type="scientific">Ammonifex degensii (strain DSM 10501 / KC4)</name>
    <dbReference type="NCBI Taxonomy" id="429009"/>
    <lineage>
        <taxon>Bacteria</taxon>
        <taxon>Bacillati</taxon>
        <taxon>Bacillota</taxon>
        <taxon>Clostridia</taxon>
        <taxon>Thermoanaerobacterales</taxon>
        <taxon>Thermoanaerobacteraceae</taxon>
        <taxon>Ammonifex</taxon>
    </lineage>
</organism>
<dbReference type="InterPro" id="IPR010985">
    <property type="entry name" value="Ribbon_hlx_hlx"/>
</dbReference>
<dbReference type="EMBL" id="CP001785">
    <property type="protein sequence ID" value="ACX51411.1"/>
    <property type="molecule type" value="Genomic_DNA"/>
</dbReference>
<dbReference type="AlphaFoldDB" id="C9RAY4"/>
<keyword evidence="2" id="KW-1185">Reference proteome</keyword>